<gene>
    <name evidence="2" type="ORF">KC19_8G116100</name>
</gene>
<organism evidence="2 3">
    <name type="scientific">Ceratodon purpureus</name>
    <name type="common">Fire moss</name>
    <name type="synonym">Dicranum purpureum</name>
    <dbReference type="NCBI Taxonomy" id="3225"/>
    <lineage>
        <taxon>Eukaryota</taxon>
        <taxon>Viridiplantae</taxon>
        <taxon>Streptophyta</taxon>
        <taxon>Embryophyta</taxon>
        <taxon>Bryophyta</taxon>
        <taxon>Bryophytina</taxon>
        <taxon>Bryopsida</taxon>
        <taxon>Dicranidae</taxon>
        <taxon>Pseudoditrichales</taxon>
        <taxon>Ditrichaceae</taxon>
        <taxon>Ceratodon</taxon>
    </lineage>
</organism>
<feature type="compositionally biased region" description="Polar residues" evidence="1">
    <location>
        <begin position="57"/>
        <end position="73"/>
    </location>
</feature>
<reference evidence="2" key="1">
    <citation type="submission" date="2020-06" db="EMBL/GenBank/DDBJ databases">
        <title>WGS assembly of Ceratodon purpureus strain R40.</title>
        <authorList>
            <person name="Carey S.B."/>
            <person name="Jenkins J."/>
            <person name="Shu S."/>
            <person name="Lovell J.T."/>
            <person name="Sreedasyam A."/>
            <person name="Maumus F."/>
            <person name="Tiley G.P."/>
            <person name="Fernandez-Pozo N."/>
            <person name="Barry K."/>
            <person name="Chen C."/>
            <person name="Wang M."/>
            <person name="Lipzen A."/>
            <person name="Daum C."/>
            <person name="Saski C.A."/>
            <person name="Payton A.C."/>
            <person name="Mcbreen J.C."/>
            <person name="Conrad R.E."/>
            <person name="Kollar L.M."/>
            <person name="Olsson S."/>
            <person name="Huttunen S."/>
            <person name="Landis J.B."/>
            <person name="Wickett N.J."/>
            <person name="Johnson M.G."/>
            <person name="Rensing S.A."/>
            <person name="Grimwood J."/>
            <person name="Schmutz J."/>
            <person name="Mcdaniel S.F."/>
        </authorList>
    </citation>
    <scope>NUCLEOTIDE SEQUENCE</scope>
    <source>
        <strain evidence="2">R40</strain>
    </source>
</reference>
<name>A0A8T0H2B8_CERPU</name>
<feature type="region of interest" description="Disordered" evidence="1">
    <location>
        <begin position="57"/>
        <end position="107"/>
    </location>
</feature>
<keyword evidence="3" id="KW-1185">Reference proteome</keyword>
<evidence type="ECO:0000256" key="1">
    <source>
        <dbReference type="SAM" id="MobiDB-lite"/>
    </source>
</evidence>
<dbReference type="AlphaFoldDB" id="A0A8T0H2B8"/>
<dbReference type="Proteomes" id="UP000822688">
    <property type="component" value="Chromosome 8"/>
</dbReference>
<proteinExistence type="predicted"/>
<dbReference type="EMBL" id="CM026429">
    <property type="protein sequence ID" value="KAG0564509.1"/>
    <property type="molecule type" value="Genomic_DNA"/>
</dbReference>
<protein>
    <submittedName>
        <fullName evidence="2">Uncharacterized protein</fullName>
    </submittedName>
</protein>
<sequence>MLCDAVRVKEWCARDGAWGWGGDGGGMRGAAQARTSCLGAATTLQPNDAQMVMTLQTNNTANQEPNHGPNQGPDSGYRTKYRSQGLDQSGSYNTGLNICSDSTKTLV</sequence>
<comment type="caution">
    <text evidence="2">The sequence shown here is derived from an EMBL/GenBank/DDBJ whole genome shotgun (WGS) entry which is preliminary data.</text>
</comment>
<evidence type="ECO:0000313" key="3">
    <source>
        <dbReference type="Proteomes" id="UP000822688"/>
    </source>
</evidence>
<accession>A0A8T0H2B8</accession>
<feature type="compositionally biased region" description="Polar residues" evidence="1">
    <location>
        <begin position="85"/>
        <end position="107"/>
    </location>
</feature>
<evidence type="ECO:0000313" key="2">
    <source>
        <dbReference type="EMBL" id="KAG0564509.1"/>
    </source>
</evidence>